<name>A0ABQ7GJ80_DUNSA</name>
<comment type="caution">
    <text evidence="1">The sequence shown here is derived from an EMBL/GenBank/DDBJ whole genome shotgun (WGS) entry which is preliminary data.</text>
</comment>
<proteinExistence type="predicted"/>
<gene>
    <name evidence="1" type="ORF">DUNSADRAFT_8580</name>
</gene>
<evidence type="ECO:0008006" key="3">
    <source>
        <dbReference type="Google" id="ProtNLM"/>
    </source>
</evidence>
<organism evidence="1 2">
    <name type="scientific">Dunaliella salina</name>
    <name type="common">Green alga</name>
    <name type="synonym">Protococcus salinus</name>
    <dbReference type="NCBI Taxonomy" id="3046"/>
    <lineage>
        <taxon>Eukaryota</taxon>
        <taxon>Viridiplantae</taxon>
        <taxon>Chlorophyta</taxon>
        <taxon>core chlorophytes</taxon>
        <taxon>Chlorophyceae</taxon>
        <taxon>CS clade</taxon>
        <taxon>Chlamydomonadales</taxon>
        <taxon>Dunaliellaceae</taxon>
        <taxon>Dunaliella</taxon>
    </lineage>
</organism>
<sequence>MASLHSLPEHLVGQLYSLLPDKDSKKAFYASSKSVCDAPSVLHQISKLIVTEAQLDATEREGPFSNPLLTFPRKATLRHLLFKYGKSNIESDPPIMSTLHPEPENLRLRVQALFRDVEVLQFEVYLSGQNKAACHRLGEFLRMHATSLHTLQLPYETFPPAFLQALSAFDGGRKIQRMEMRDVDEGHLQALRHFTGLKFLKLFDVTEDDELRQLKLMLAELRQLKT</sequence>
<keyword evidence="2" id="KW-1185">Reference proteome</keyword>
<dbReference type="Proteomes" id="UP000815325">
    <property type="component" value="Unassembled WGS sequence"/>
</dbReference>
<dbReference type="EMBL" id="MU069744">
    <property type="protein sequence ID" value="KAF5834656.1"/>
    <property type="molecule type" value="Genomic_DNA"/>
</dbReference>
<protein>
    <recommendedName>
        <fullName evidence="3">F-box domain-containing protein</fullName>
    </recommendedName>
</protein>
<reference evidence="1" key="1">
    <citation type="submission" date="2017-08" db="EMBL/GenBank/DDBJ databases">
        <authorList>
            <person name="Polle J.E."/>
            <person name="Barry K."/>
            <person name="Cushman J."/>
            <person name="Schmutz J."/>
            <person name="Tran D."/>
            <person name="Hathwaick L.T."/>
            <person name="Yim W.C."/>
            <person name="Jenkins J."/>
            <person name="Mckie-Krisberg Z.M."/>
            <person name="Prochnik S."/>
            <person name="Lindquist E."/>
            <person name="Dockter R.B."/>
            <person name="Adam C."/>
            <person name="Molina H."/>
            <person name="Bunkerborg J."/>
            <person name="Jin E."/>
            <person name="Buchheim M."/>
            <person name="Magnuson J."/>
        </authorList>
    </citation>
    <scope>NUCLEOTIDE SEQUENCE</scope>
    <source>
        <strain evidence="1">CCAP 19/18</strain>
    </source>
</reference>
<accession>A0ABQ7GJ80</accession>
<evidence type="ECO:0000313" key="1">
    <source>
        <dbReference type="EMBL" id="KAF5834656.1"/>
    </source>
</evidence>
<evidence type="ECO:0000313" key="2">
    <source>
        <dbReference type="Proteomes" id="UP000815325"/>
    </source>
</evidence>